<dbReference type="Proteomes" id="UP000287830">
    <property type="component" value="Unassembled WGS sequence"/>
</dbReference>
<dbReference type="AlphaFoldDB" id="A0A7U9PWP3"/>
<dbReference type="RefSeq" id="WP_125044180.1">
    <property type="nucleotide sequence ID" value="NZ_BHZC01000001.1"/>
</dbReference>
<organism evidence="3 4">
    <name type="scientific">Streptomyces chrestomyceticus JCM 4735</name>
    <dbReference type="NCBI Taxonomy" id="1306181"/>
    <lineage>
        <taxon>Bacteria</taxon>
        <taxon>Bacillati</taxon>
        <taxon>Actinomycetota</taxon>
        <taxon>Actinomycetes</taxon>
        <taxon>Kitasatosporales</taxon>
        <taxon>Streptomycetaceae</taxon>
        <taxon>Streptomyces</taxon>
    </lineage>
</organism>
<evidence type="ECO:0000259" key="2">
    <source>
        <dbReference type="Pfam" id="PF01337"/>
    </source>
</evidence>
<evidence type="ECO:0000256" key="1">
    <source>
        <dbReference type="ARBA" id="ARBA00006845"/>
    </source>
</evidence>
<evidence type="ECO:0000313" key="4">
    <source>
        <dbReference type="Proteomes" id="UP000287830"/>
    </source>
</evidence>
<gene>
    <name evidence="3" type="ORF">OEIGOIKO_01494</name>
</gene>
<accession>A0A7U9PWP3</accession>
<protein>
    <recommendedName>
        <fullName evidence="2">Barstar (barnase inhibitor) domain-containing protein</fullName>
    </recommendedName>
</protein>
<dbReference type="InterPro" id="IPR035905">
    <property type="entry name" value="Barstar-like_sf"/>
</dbReference>
<dbReference type="Pfam" id="PF01337">
    <property type="entry name" value="Barstar"/>
    <property type="match status" value="1"/>
</dbReference>
<reference evidence="3 4" key="1">
    <citation type="submission" date="2018-11" db="EMBL/GenBank/DDBJ databases">
        <title>Whole genome sequence of Streptomyces chrestomyceticus NBRC 13444(T).</title>
        <authorList>
            <person name="Komaki H."/>
            <person name="Tamura T."/>
        </authorList>
    </citation>
    <scope>NUCLEOTIDE SEQUENCE [LARGE SCALE GENOMIC DNA]</scope>
    <source>
        <strain evidence="3 4">NBRC 13444</strain>
    </source>
</reference>
<proteinExistence type="inferred from homology"/>
<sequence length="96" mass="10811">MRAEIDGATIRTTADLHSALSRALDFGPYYGGNLAALWDRLTTDVERPVELVWSDSELSRAAMGETEFEKIRDLLLRVQEQDLSYGPTERFSVTFA</sequence>
<feature type="domain" description="Barstar (barnase inhibitor)" evidence="2">
    <location>
        <begin position="3"/>
        <end position="84"/>
    </location>
</feature>
<dbReference type="SUPFAM" id="SSF52038">
    <property type="entry name" value="Barstar-related"/>
    <property type="match status" value="1"/>
</dbReference>
<dbReference type="InterPro" id="IPR000468">
    <property type="entry name" value="Barstar"/>
</dbReference>
<dbReference type="Gene3D" id="3.30.370.10">
    <property type="entry name" value="Barstar-like"/>
    <property type="match status" value="1"/>
</dbReference>
<dbReference type="EMBL" id="BHZC01000001">
    <property type="protein sequence ID" value="GCD33770.1"/>
    <property type="molecule type" value="Genomic_DNA"/>
</dbReference>
<evidence type="ECO:0000313" key="3">
    <source>
        <dbReference type="EMBL" id="GCD33770.1"/>
    </source>
</evidence>
<dbReference type="GeneID" id="95620508"/>
<dbReference type="OrthoDB" id="5184890at2"/>
<name>A0A7U9PWP3_9ACTN</name>
<comment type="caution">
    <text evidence="3">The sequence shown here is derived from an EMBL/GenBank/DDBJ whole genome shotgun (WGS) entry which is preliminary data.</text>
</comment>
<comment type="similarity">
    <text evidence="1">Belongs to the barstar family.</text>
</comment>